<name>A0ABU4RPS2_9HYPH</name>
<keyword evidence="1" id="KW-0812">Transmembrane</keyword>
<reference evidence="2 3" key="1">
    <citation type="submission" date="2023-11" db="EMBL/GenBank/DDBJ databases">
        <authorList>
            <person name="Bao R."/>
        </authorList>
    </citation>
    <scope>NUCLEOTIDE SEQUENCE [LARGE SCALE GENOMIC DNA]</scope>
    <source>
        <strain evidence="2 3">PJ23</strain>
    </source>
</reference>
<comment type="caution">
    <text evidence="2">The sequence shown here is derived from an EMBL/GenBank/DDBJ whole genome shotgun (WGS) entry which is preliminary data.</text>
</comment>
<evidence type="ECO:0000313" key="2">
    <source>
        <dbReference type="EMBL" id="MDX6804751.1"/>
    </source>
</evidence>
<accession>A0ABU4RPS2</accession>
<feature type="transmembrane region" description="Helical" evidence="1">
    <location>
        <begin position="6"/>
        <end position="24"/>
    </location>
</feature>
<dbReference type="RefSeq" id="WP_319842868.1">
    <property type="nucleotide sequence ID" value="NZ_JAXAFJ010000001.1"/>
</dbReference>
<evidence type="ECO:0000313" key="3">
    <source>
        <dbReference type="Proteomes" id="UP001274321"/>
    </source>
</evidence>
<organism evidence="2 3">
    <name type="scientific">Terrihabitans rhizophilus</name>
    <dbReference type="NCBI Taxonomy" id="3092662"/>
    <lineage>
        <taxon>Bacteria</taxon>
        <taxon>Pseudomonadati</taxon>
        <taxon>Pseudomonadota</taxon>
        <taxon>Alphaproteobacteria</taxon>
        <taxon>Hyphomicrobiales</taxon>
        <taxon>Terrihabitans</taxon>
    </lineage>
</organism>
<protein>
    <submittedName>
        <fullName evidence="2">K(+)-transporting ATPase subunit F</fullName>
    </submittedName>
</protein>
<dbReference type="Pfam" id="PF09604">
    <property type="entry name" value="Potass_KdpF"/>
    <property type="match status" value="1"/>
</dbReference>
<keyword evidence="3" id="KW-1185">Reference proteome</keyword>
<keyword evidence="1" id="KW-1133">Transmembrane helix</keyword>
<evidence type="ECO:0000256" key="1">
    <source>
        <dbReference type="SAM" id="Phobius"/>
    </source>
</evidence>
<dbReference type="InterPro" id="IPR011726">
    <property type="entry name" value="KdpF"/>
</dbReference>
<dbReference type="EMBL" id="JAXAFJ010000001">
    <property type="protein sequence ID" value="MDX6804751.1"/>
    <property type="molecule type" value="Genomic_DNA"/>
</dbReference>
<dbReference type="Proteomes" id="UP001274321">
    <property type="component" value="Unassembled WGS sequence"/>
</dbReference>
<proteinExistence type="predicted"/>
<dbReference type="NCBIfam" id="TIGR02115">
    <property type="entry name" value="potass_kdpF"/>
    <property type="match status" value="1"/>
</dbReference>
<keyword evidence="1" id="KW-0472">Membrane</keyword>
<sequence>MTLDYMLGGAVTVFLFVYLVYALVRPERF</sequence>
<gene>
    <name evidence="2" type="primary">kdpF</name>
    <name evidence="2" type="ORF">SCD90_01630</name>
</gene>